<feature type="region of interest" description="Disordered" evidence="1">
    <location>
        <begin position="1"/>
        <end position="40"/>
    </location>
</feature>
<evidence type="ECO:0000256" key="1">
    <source>
        <dbReference type="SAM" id="MobiDB-lite"/>
    </source>
</evidence>
<reference evidence="2 3" key="1">
    <citation type="submission" date="2019-06" db="EMBL/GenBank/DDBJ databases">
        <title>Micromonospora ordensis sp. nov., isolated from deep marine sediment.</title>
        <authorList>
            <person name="Veyisoglu A."/>
            <person name="Carro L."/>
            <person name="Klenk H.-P."/>
            <person name="Sahin N."/>
        </authorList>
    </citation>
    <scope>NUCLEOTIDE SEQUENCE [LARGE SCALE GENOMIC DNA]</scope>
    <source>
        <strain evidence="2 3">S2509</strain>
    </source>
</reference>
<evidence type="ECO:0000313" key="2">
    <source>
        <dbReference type="EMBL" id="TNH24068.1"/>
    </source>
</evidence>
<dbReference type="EMBL" id="VDFY01000227">
    <property type="protein sequence ID" value="TNH24068.1"/>
    <property type="molecule type" value="Genomic_DNA"/>
</dbReference>
<keyword evidence="3" id="KW-1185">Reference proteome</keyword>
<dbReference type="OrthoDB" id="5124197at2"/>
<sequence>MPRGSVDASFRSKRAAYASHKRHHGADHPTTQAASQEMREAALARHISRLVDAAPPLTEEQRARLAGLLRPAGGVQVGEAA</sequence>
<dbReference type="RefSeq" id="WP_139586979.1">
    <property type="nucleotide sequence ID" value="NZ_VDFY01000227.1"/>
</dbReference>
<organism evidence="2 3">
    <name type="scientific">Micromonospora orduensis</name>
    <dbReference type="NCBI Taxonomy" id="1420891"/>
    <lineage>
        <taxon>Bacteria</taxon>
        <taxon>Bacillati</taxon>
        <taxon>Actinomycetota</taxon>
        <taxon>Actinomycetes</taxon>
        <taxon>Micromonosporales</taxon>
        <taxon>Micromonosporaceae</taxon>
        <taxon>Micromonospora</taxon>
    </lineage>
</organism>
<evidence type="ECO:0000313" key="3">
    <source>
        <dbReference type="Proteomes" id="UP000306145"/>
    </source>
</evidence>
<gene>
    <name evidence="2" type="ORF">FHG89_25675</name>
</gene>
<name>A0A5C4QCN1_9ACTN</name>
<evidence type="ECO:0008006" key="4">
    <source>
        <dbReference type="Google" id="ProtNLM"/>
    </source>
</evidence>
<accession>A0A5C4QCN1</accession>
<comment type="caution">
    <text evidence="2">The sequence shown here is derived from an EMBL/GenBank/DDBJ whole genome shotgun (WGS) entry which is preliminary data.</text>
</comment>
<dbReference type="AlphaFoldDB" id="A0A5C4QCN1"/>
<dbReference type="Proteomes" id="UP000306145">
    <property type="component" value="Unassembled WGS sequence"/>
</dbReference>
<feature type="compositionally biased region" description="Basic residues" evidence="1">
    <location>
        <begin position="11"/>
        <end position="25"/>
    </location>
</feature>
<protein>
    <recommendedName>
        <fullName evidence="4">PhiRv1 phage protein</fullName>
    </recommendedName>
</protein>
<proteinExistence type="predicted"/>